<proteinExistence type="predicted"/>
<dbReference type="Proteomes" id="UP000075901">
    <property type="component" value="Unassembled WGS sequence"/>
</dbReference>
<accession>A0A182TC87</accession>
<dbReference type="VEuPathDB" id="VectorBase:AMAM023950"/>
<reference evidence="1" key="2">
    <citation type="submission" date="2020-05" db="UniProtKB">
        <authorList>
            <consortium name="EnsemblMetazoa"/>
        </authorList>
    </citation>
    <scope>IDENTIFICATION</scope>
    <source>
        <strain evidence="1">maculatus3</strain>
    </source>
</reference>
<evidence type="ECO:0000313" key="2">
    <source>
        <dbReference type="Proteomes" id="UP000075901"/>
    </source>
</evidence>
<dbReference type="AlphaFoldDB" id="A0A182TC87"/>
<organism evidence="1 2">
    <name type="scientific">Anopheles maculatus</name>
    <dbReference type="NCBI Taxonomy" id="74869"/>
    <lineage>
        <taxon>Eukaryota</taxon>
        <taxon>Metazoa</taxon>
        <taxon>Ecdysozoa</taxon>
        <taxon>Arthropoda</taxon>
        <taxon>Hexapoda</taxon>
        <taxon>Insecta</taxon>
        <taxon>Pterygota</taxon>
        <taxon>Neoptera</taxon>
        <taxon>Endopterygota</taxon>
        <taxon>Diptera</taxon>
        <taxon>Nematocera</taxon>
        <taxon>Culicoidea</taxon>
        <taxon>Culicidae</taxon>
        <taxon>Anophelinae</taxon>
        <taxon>Anopheles</taxon>
        <taxon>Anopheles maculatus group</taxon>
    </lineage>
</organism>
<protein>
    <submittedName>
        <fullName evidence="1">Uncharacterized protein</fullName>
    </submittedName>
</protein>
<reference evidence="2" key="1">
    <citation type="submission" date="2013-09" db="EMBL/GenBank/DDBJ databases">
        <title>The Genome Sequence of Anopheles maculatus species B.</title>
        <authorList>
            <consortium name="The Broad Institute Genomics Platform"/>
            <person name="Neafsey D.E."/>
            <person name="Besansky N."/>
            <person name="Howell P."/>
            <person name="Walton C."/>
            <person name="Young S.K."/>
            <person name="Zeng Q."/>
            <person name="Gargeya S."/>
            <person name="Fitzgerald M."/>
            <person name="Haas B."/>
            <person name="Abouelleil A."/>
            <person name="Allen A.W."/>
            <person name="Alvarado L."/>
            <person name="Arachchi H.M."/>
            <person name="Berlin A.M."/>
            <person name="Chapman S.B."/>
            <person name="Gainer-Dewar J."/>
            <person name="Goldberg J."/>
            <person name="Griggs A."/>
            <person name="Gujja S."/>
            <person name="Hansen M."/>
            <person name="Howarth C."/>
            <person name="Imamovic A."/>
            <person name="Ireland A."/>
            <person name="Larimer J."/>
            <person name="McCowan C."/>
            <person name="Murphy C."/>
            <person name="Pearson M."/>
            <person name="Poon T.W."/>
            <person name="Priest M."/>
            <person name="Roberts A."/>
            <person name="Saif S."/>
            <person name="Shea T."/>
            <person name="Sisk P."/>
            <person name="Sykes S."/>
            <person name="Wortman J."/>
            <person name="Nusbaum C."/>
            <person name="Birren B."/>
        </authorList>
    </citation>
    <scope>NUCLEOTIDE SEQUENCE [LARGE SCALE GENOMIC DNA]</scope>
    <source>
        <strain evidence="2">maculatus3</strain>
    </source>
</reference>
<sequence length="103" mass="10762">MTAILIQASTDSSRKVNPPFGTGIVSIFRGVIPCVQSYRLSPPIISSDLAGKSTHTCFPEEGCLKSITMSLPSESDSIGSSKALCVSTCGGIPCPGSYWFTVS</sequence>
<evidence type="ECO:0000313" key="1">
    <source>
        <dbReference type="EnsemblMetazoa" id="AMAM023950-PA"/>
    </source>
</evidence>
<name>A0A182TC87_9DIPT</name>
<dbReference type="EnsemblMetazoa" id="AMAM023950-RA">
    <property type="protein sequence ID" value="AMAM023950-PA"/>
    <property type="gene ID" value="AMAM023950"/>
</dbReference>
<keyword evidence="2" id="KW-1185">Reference proteome</keyword>